<dbReference type="InterPro" id="IPR036890">
    <property type="entry name" value="HATPase_C_sf"/>
</dbReference>
<dbReference type="SMART" id="SM00387">
    <property type="entry name" value="HATPase_c"/>
    <property type="match status" value="1"/>
</dbReference>
<dbReference type="InterPro" id="IPR036097">
    <property type="entry name" value="HisK_dim/P_sf"/>
</dbReference>
<proteinExistence type="predicted"/>
<comment type="catalytic activity">
    <reaction evidence="1">
        <text>ATP + protein L-histidine = ADP + protein N-phospho-L-histidine.</text>
        <dbReference type="EC" id="2.7.13.3"/>
    </reaction>
</comment>
<evidence type="ECO:0000256" key="8">
    <source>
        <dbReference type="ARBA" id="ARBA00022692"/>
    </source>
</evidence>
<dbReference type="CDD" id="cd06225">
    <property type="entry name" value="HAMP"/>
    <property type="match status" value="1"/>
</dbReference>
<organism evidence="18 19">
    <name type="scientific">Dichotomicrobium thermohalophilum</name>
    <dbReference type="NCBI Taxonomy" id="933063"/>
    <lineage>
        <taxon>Bacteria</taxon>
        <taxon>Pseudomonadati</taxon>
        <taxon>Pseudomonadota</taxon>
        <taxon>Alphaproteobacteria</taxon>
        <taxon>Hyphomicrobiales</taxon>
        <taxon>Hyphomicrobiaceae</taxon>
        <taxon>Dichotomicrobium</taxon>
    </lineage>
</organism>
<evidence type="ECO:0000256" key="13">
    <source>
        <dbReference type="ARBA" id="ARBA00023012"/>
    </source>
</evidence>
<evidence type="ECO:0000256" key="2">
    <source>
        <dbReference type="ARBA" id="ARBA00004429"/>
    </source>
</evidence>
<keyword evidence="7" id="KW-0808">Transferase</keyword>
<dbReference type="GO" id="GO:0005886">
    <property type="term" value="C:plasma membrane"/>
    <property type="evidence" value="ECO:0007669"/>
    <property type="project" value="UniProtKB-SubCell"/>
</dbReference>
<evidence type="ECO:0000256" key="5">
    <source>
        <dbReference type="ARBA" id="ARBA00022519"/>
    </source>
</evidence>
<keyword evidence="12 15" id="KW-1133">Transmembrane helix</keyword>
<keyword evidence="11" id="KW-0067">ATP-binding</keyword>
<feature type="transmembrane region" description="Helical" evidence="15">
    <location>
        <begin position="244"/>
        <end position="264"/>
    </location>
</feature>
<feature type="domain" description="Histidine kinase" evidence="16">
    <location>
        <begin position="326"/>
        <end position="523"/>
    </location>
</feature>
<dbReference type="PANTHER" id="PTHR44936:SF5">
    <property type="entry name" value="SENSOR HISTIDINE KINASE ENVZ"/>
    <property type="match status" value="1"/>
</dbReference>
<evidence type="ECO:0000256" key="11">
    <source>
        <dbReference type="ARBA" id="ARBA00022840"/>
    </source>
</evidence>
<feature type="domain" description="HAMP" evidence="17">
    <location>
        <begin position="265"/>
        <end position="318"/>
    </location>
</feature>
<evidence type="ECO:0000256" key="12">
    <source>
        <dbReference type="ARBA" id="ARBA00022989"/>
    </source>
</evidence>
<comment type="subcellular location">
    <subcellularLocation>
        <location evidence="2">Cell inner membrane</location>
        <topology evidence="2">Multi-pass membrane protein</topology>
    </subcellularLocation>
</comment>
<evidence type="ECO:0000256" key="3">
    <source>
        <dbReference type="ARBA" id="ARBA00012438"/>
    </source>
</evidence>
<evidence type="ECO:0000256" key="15">
    <source>
        <dbReference type="SAM" id="Phobius"/>
    </source>
</evidence>
<keyword evidence="5" id="KW-0997">Cell inner membrane</keyword>
<keyword evidence="13" id="KW-0902">Two-component regulatory system</keyword>
<dbReference type="PROSITE" id="PS50109">
    <property type="entry name" value="HIS_KIN"/>
    <property type="match status" value="1"/>
</dbReference>
<protein>
    <recommendedName>
        <fullName evidence="3">histidine kinase</fullName>
        <ecNumber evidence="3">2.7.13.3</ecNumber>
    </recommendedName>
</protein>
<evidence type="ECO:0000313" key="19">
    <source>
        <dbReference type="Proteomes" id="UP000266273"/>
    </source>
</evidence>
<dbReference type="InterPro" id="IPR050980">
    <property type="entry name" value="2C_sensor_his_kinase"/>
</dbReference>
<dbReference type="EMBL" id="QXDF01000001">
    <property type="protein sequence ID" value="RIA56199.1"/>
    <property type="molecule type" value="Genomic_DNA"/>
</dbReference>
<evidence type="ECO:0000256" key="6">
    <source>
        <dbReference type="ARBA" id="ARBA00022553"/>
    </source>
</evidence>
<dbReference type="InterPro" id="IPR003661">
    <property type="entry name" value="HisK_dim/P_dom"/>
</dbReference>
<keyword evidence="10 18" id="KW-0418">Kinase</keyword>
<evidence type="ECO:0000256" key="10">
    <source>
        <dbReference type="ARBA" id="ARBA00022777"/>
    </source>
</evidence>
<dbReference type="SMART" id="SM00388">
    <property type="entry name" value="HisKA"/>
    <property type="match status" value="1"/>
</dbReference>
<evidence type="ECO:0000259" key="17">
    <source>
        <dbReference type="PROSITE" id="PS50885"/>
    </source>
</evidence>
<dbReference type="EC" id="2.7.13.3" evidence="3"/>
<dbReference type="Gene3D" id="1.10.287.130">
    <property type="match status" value="1"/>
</dbReference>
<keyword evidence="4" id="KW-1003">Cell membrane</keyword>
<dbReference type="Pfam" id="PF02518">
    <property type="entry name" value="HATPase_c"/>
    <property type="match status" value="1"/>
</dbReference>
<dbReference type="Pfam" id="PF00512">
    <property type="entry name" value="HisKA"/>
    <property type="match status" value="1"/>
</dbReference>
<evidence type="ECO:0000259" key="16">
    <source>
        <dbReference type="PROSITE" id="PS50109"/>
    </source>
</evidence>
<dbReference type="InterPro" id="IPR003660">
    <property type="entry name" value="HAMP_dom"/>
</dbReference>
<dbReference type="Pfam" id="PF00672">
    <property type="entry name" value="HAMP"/>
    <property type="match status" value="1"/>
</dbReference>
<comment type="caution">
    <text evidence="18">The sequence shown here is derived from an EMBL/GenBank/DDBJ whole genome shotgun (WGS) entry which is preliminary data.</text>
</comment>
<evidence type="ECO:0000313" key="18">
    <source>
        <dbReference type="EMBL" id="RIA56199.1"/>
    </source>
</evidence>
<dbReference type="Gene3D" id="3.30.565.10">
    <property type="entry name" value="Histidine kinase-like ATPase, C-terminal domain"/>
    <property type="match status" value="1"/>
</dbReference>
<dbReference type="CDD" id="cd00082">
    <property type="entry name" value="HisKA"/>
    <property type="match status" value="1"/>
</dbReference>
<keyword evidence="19" id="KW-1185">Reference proteome</keyword>
<dbReference type="GO" id="GO:0005524">
    <property type="term" value="F:ATP binding"/>
    <property type="evidence" value="ECO:0007669"/>
    <property type="project" value="UniProtKB-KW"/>
</dbReference>
<gene>
    <name evidence="18" type="ORF">BXY53_1301</name>
</gene>
<reference evidence="18 19" key="1">
    <citation type="submission" date="2018-08" db="EMBL/GenBank/DDBJ databases">
        <title>Genomic Encyclopedia of Archaeal and Bacterial Type Strains, Phase II (KMG-II): from individual species to whole genera.</title>
        <authorList>
            <person name="Goeker M."/>
        </authorList>
    </citation>
    <scope>NUCLEOTIDE SEQUENCE [LARGE SCALE GENOMIC DNA]</scope>
    <source>
        <strain evidence="18 19">DSM 5002</strain>
    </source>
</reference>
<dbReference type="AlphaFoldDB" id="A0A397Q6U6"/>
<feature type="transmembrane region" description="Helical" evidence="15">
    <location>
        <begin position="96"/>
        <end position="120"/>
    </location>
</feature>
<dbReference type="PROSITE" id="PS50885">
    <property type="entry name" value="HAMP"/>
    <property type="match status" value="1"/>
</dbReference>
<accession>A0A397Q6U6</accession>
<dbReference type="SUPFAM" id="SSF55874">
    <property type="entry name" value="ATPase domain of HSP90 chaperone/DNA topoisomerase II/histidine kinase"/>
    <property type="match status" value="1"/>
</dbReference>
<evidence type="ECO:0000256" key="1">
    <source>
        <dbReference type="ARBA" id="ARBA00000085"/>
    </source>
</evidence>
<dbReference type="GO" id="GO:0000155">
    <property type="term" value="F:phosphorelay sensor kinase activity"/>
    <property type="evidence" value="ECO:0007669"/>
    <property type="project" value="InterPro"/>
</dbReference>
<keyword evidence="9" id="KW-0547">Nucleotide-binding</keyword>
<evidence type="ECO:0000256" key="14">
    <source>
        <dbReference type="ARBA" id="ARBA00023136"/>
    </source>
</evidence>
<dbReference type="RefSeq" id="WP_245410375.1">
    <property type="nucleotide sequence ID" value="NZ_QXDF01000001.1"/>
</dbReference>
<dbReference type="PANTHER" id="PTHR44936">
    <property type="entry name" value="SENSOR PROTEIN CREC"/>
    <property type="match status" value="1"/>
</dbReference>
<sequence length="523" mass="59621">MSFTWIERPKTLVSQVASRKRDALGRLWRGFVAMHRRNMAWLGWAAEKLWRGFLAMHHHNVAWLRQWRVFRVLFDALARFHDATAHALGRILPKGLYARALLIIIVPIVILQSVLAFVFMERHWQQVTRQLSIATTNEIATLISVYEQYPHDDDYETLTDIARERLGLIARILPDENLPEARPKPFFDLLDRTLSREIRRRIRRPFWIDTVGKSRYVEIRIKLDDAVLQVLARRNQTYASNSHIFLLWMVGTSLVLLIVAVLFLRNQIRPVLNLAEAAQRFGRGQPAPEDFKVRGAREVRLAAQSFIEMRDRIERHVEQRTTMLAGVSHDLRTVLTRFRLQLAMLGDRPEAESLSADIDEMQQMLEDYLAFAKGDAGEEPVEFDLVEVLEEVAETAGGGVTPVTLEAPETLDLVARRNAIKRAVLNLAANATRFAETVRLTARRNPRTITVDVEDDGPGIPLEQREEVFRPFFGLDDSRNQNVKSTGLGLSIARDIVRGHGGDITLGHSPLGGLKATIRLPVE</sequence>
<keyword evidence="14 15" id="KW-0472">Membrane</keyword>
<evidence type="ECO:0000256" key="9">
    <source>
        <dbReference type="ARBA" id="ARBA00022741"/>
    </source>
</evidence>
<dbReference type="CDD" id="cd00075">
    <property type="entry name" value="HATPase"/>
    <property type="match status" value="1"/>
</dbReference>
<keyword evidence="8 15" id="KW-0812">Transmembrane</keyword>
<name>A0A397Q6U6_9HYPH</name>
<dbReference type="InterPro" id="IPR005467">
    <property type="entry name" value="His_kinase_dom"/>
</dbReference>
<evidence type="ECO:0000256" key="4">
    <source>
        <dbReference type="ARBA" id="ARBA00022475"/>
    </source>
</evidence>
<dbReference type="SUPFAM" id="SSF47384">
    <property type="entry name" value="Homodimeric domain of signal transducing histidine kinase"/>
    <property type="match status" value="1"/>
</dbReference>
<keyword evidence="6" id="KW-0597">Phosphoprotein</keyword>
<dbReference type="Proteomes" id="UP000266273">
    <property type="component" value="Unassembled WGS sequence"/>
</dbReference>
<dbReference type="PRINTS" id="PR00344">
    <property type="entry name" value="BCTRLSENSOR"/>
</dbReference>
<dbReference type="InterPro" id="IPR003594">
    <property type="entry name" value="HATPase_dom"/>
</dbReference>
<evidence type="ECO:0000256" key="7">
    <source>
        <dbReference type="ARBA" id="ARBA00022679"/>
    </source>
</evidence>
<dbReference type="InterPro" id="IPR004358">
    <property type="entry name" value="Sig_transdc_His_kin-like_C"/>
</dbReference>